<sequence length="215" mass="24175">MNDRRNAFFKHRHRNSNTPSWVCLDASAATSNCVTVVWTSVSGVDETISTFRLEIVTFSAETFSTPNRDRQTRSCTGTADRSSDTTLNGDGMCVFIDGWIWNDRLNRSTIWIRRLLDLRTTVFSLLSIRYSTCKSSFKAPSAVSSSGRCANSRTSSDSCGSRALADRYVVLWSCSSFQVTFNELVLIFPVACSLRPKELSSRFFKWIVIGTISPW</sequence>
<evidence type="ECO:0000256" key="1">
    <source>
        <dbReference type="SAM" id="MobiDB-lite"/>
    </source>
</evidence>
<dbReference type="EMBL" id="JAEUBE010000327">
    <property type="protein sequence ID" value="KAH3664234.1"/>
    <property type="molecule type" value="Genomic_DNA"/>
</dbReference>
<dbReference type="GeneID" id="70236551"/>
<proteinExistence type="predicted"/>
<evidence type="ECO:0000313" key="2">
    <source>
        <dbReference type="EMBL" id="KAH3664234.1"/>
    </source>
</evidence>
<feature type="region of interest" description="Disordered" evidence="1">
    <location>
        <begin position="139"/>
        <end position="159"/>
    </location>
</feature>
<comment type="caution">
    <text evidence="2">The sequence shown here is derived from an EMBL/GenBank/DDBJ whole genome shotgun (WGS) entry which is preliminary data.</text>
</comment>
<organism evidence="2 3">
    <name type="scientific">Ogataea philodendri</name>
    <dbReference type="NCBI Taxonomy" id="1378263"/>
    <lineage>
        <taxon>Eukaryota</taxon>
        <taxon>Fungi</taxon>
        <taxon>Dikarya</taxon>
        <taxon>Ascomycota</taxon>
        <taxon>Saccharomycotina</taxon>
        <taxon>Pichiomycetes</taxon>
        <taxon>Pichiales</taxon>
        <taxon>Pichiaceae</taxon>
        <taxon>Ogataea</taxon>
    </lineage>
</organism>
<accession>A0A9P8T3I9</accession>
<feature type="compositionally biased region" description="Polar residues" evidence="1">
    <location>
        <begin position="147"/>
        <end position="159"/>
    </location>
</feature>
<reference evidence="2" key="1">
    <citation type="journal article" date="2021" name="Open Biol.">
        <title>Shared evolutionary footprints suggest mitochondrial oxidative damage underlies multiple complex I losses in fungi.</title>
        <authorList>
            <person name="Schikora-Tamarit M.A."/>
            <person name="Marcet-Houben M."/>
            <person name="Nosek J."/>
            <person name="Gabaldon T."/>
        </authorList>
    </citation>
    <scope>NUCLEOTIDE SEQUENCE</scope>
    <source>
        <strain evidence="2">CBS6075</strain>
    </source>
</reference>
<name>A0A9P8T3I9_9ASCO</name>
<reference evidence="2" key="2">
    <citation type="submission" date="2021-01" db="EMBL/GenBank/DDBJ databases">
        <authorList>
            <person name="Schikora-Tamarit M.A."/>
        </authorList>
    </citation>
    <scope>NUCLEOTIDE SEQUENCE</scope>
    <source>
        <strain evidence="2">CBS6075</strain>
    </source>
</reference>
<evidence type="ECO:0000313" key="3">
    <source>
        <dbReference type="Proteomes" id="UP000769157"/>
    </source>
</evidence>
<keyword evidence="3" id="KW-1185">Reference proteome</keyword>
<dbReference type="Proteomes" id="UP000769157">
    <property type="component" value="Unassembled WGS sequence"/>
</dbReference>
<protein>
    <submittedName>
        <fullName evidence="2">Uncharacterized protein</fullName>
    </submittedName>
</protein>
<dbReference type="AlphaFoldDB" id="A0A9P8T3I9"/>
<gene>
    <name evidence="2" type="ORF">OGAPHI_004586</name>
</gene>
<dbReference type="RefSeq" id="XP_046060506.1">
    <property type="nucleotide sequence ID" value="XM_046205679.1"/>
</dbReference>